<reference evidence="1 2" key="1">
    <citation type="journal article" date="2019" name="Nat. Ecol. Evol.">
        <title>Megaphylogeny resolves global patterns of mushroom evolution.</title>
        <authorList>
            <person name="Varga T."/>
            <person name="Krizsan K."/>
            <person name="Foldi C."/>
            <person name="Dima B."/>
            <person name="Sanchez-Garcia M."/>
            <person name="Sanchez-Ramirez S."/>
            <person name="Szollosi G.J."/>
            <person name="Szarkandi J.G."/>
            <person name="Papp V."/>
            <person name="Albert L."/>
            <person name="Andreopoulos W."/>
            <person name="Angelini C."/>
            <person name="Antonin V."/>
            <person name="Barry K.W."/>
            <person name="Bougher N.L."/>
            <person name="Buchanan P."/>
            <person name="Buyck B."/>
            <person name="Bense V."/>
            <person name="Catcheside P."/>
            <person name="Chovatia M."/>
            <person name="Cooper J."/>
            <person name="Damon W."/>
            <person name="Desjardin D."/>
            <person name="Finy P."/>
            <person name="Geml J."/>
            <person name="Haridas S."/>
            <person name="Hughes K."/>
            <person name="Justo A."/>
            <person name="Karasinski D."/>
            <person name="Kautmanova I."/>
            <person name="Kiss B."/>
            <person name="Kocsube S."/>
            <person name="Kotiranta H."/>
            <person name="LaButti K.M."/>
            <person name="Lechner B.E."/>
            <person name="Liimatainen K."/>
            <person name="Lipzen A."/>
            <person name="Lukacs Z."/>
            <person name="Mihaltcheva S."/>
            <person name="Morgado L.N."/>
            <person name="Niskanen T."/>
            <person name="Noordeloos M.E."/>
            <person name="Ohm R.A."/>
            <person name="Ortiz-Santana B."/>
            <person name="Ovrebo C."/>
            <person name="Racz N."/>
            <person name="Riley R."/>
            <person name="Savchenko A."/>
            <person name="Shiryaev A."/>
            <person name="Soop K."/>
            <person name="Spirin V."/>
            <person name="Szebenyi C."/>
            <person name="Tomsovsky M."/>
            <person name="Tulloss R.E."/>
            <person name="Uehling J."/>
            <person name="Grigoriev I.V."/>
            <person name="Vagvolgyi C."/>
            <person name="Papp T."/>
            <person name="Martin F.M."/>
            <person name="Miettinen O."/>
            <person name="Hibbett D.S."/>
            <person name="Nagy L.G."/>
        </authorList>
    </citation>
    <scope>NUCLEOTIDE SEQUENCE [LARGE SCALE GENOMIC DNA]</scope>
    <source>
        <strain evidence="1 2">CBS 962.96</strain>
    </source>
</reference>
<keyword evidence="2" id="KW-1185">Reference proteome</keyword>
<dbReference type="EMBL" id="ML179176">
    <property type="protein sequence ID" value="THU96477.1"/>
    <property type="molecule type" value="Genomic_DNA"/>
</dbReference>
<sequence>MADTSDVNQHRFSSSSALIAPPLSRSQRTPIHQVKSQLLWGYTSQVLFTLRVTLFTSITWFWDIADVEMSTDGFESGYWDEETIGVYSICLTRTHIPTHHSLRLYFSFVRIISPPCHLVESLQSSLFFPKKLLIHTTCAVNAKFANETSSLLPITNVSSFSYSLSVYLNSSSLSLLPLSSIPTLTSPHRLAEYPLPHSSEILLAASIQTPSHGSTI</sequence>
<name>A0A4S8M2Y5_DENBC</name>
<evidence type="ECO:0000313" key="1">
    <source>
        <dbReference type="EMBL" id="THU96477.1"/>
    </source>
</evidence>
<proteinExistence type="predicted"/>
<protein>
    <submittedName>
        <fullName evidence="1">Uncharacterized protein</fullName>
    </submittedName>
</protein>
<dbReference type="AlphaFoldDB" id="A0A4S8M2Y5"/>
<dbReference type="Proteomes" id="UP000297245">
    <property type="component" value="Unassembled WGS sequence"/>
</dbReference>
<organism evidence="1 2">
    <name type="scientific">Dendrothele bispora (strain CBS 962.96)</name>
    <dbReference type="NCBI Taxonomy" id="1314807"/>
    <lineage>
        <taxon>Eukaryota</taxon>
        <taxon>Fungi</taxon>
        <taxon>Dikarya</taxon>
        <taxon>Basidiomycota</taxon>
        <taxon>Agaricomycotina</taxon>
        <taxon>Agaricomycetes</taxon>
        <taxon>Agaricomycetidae</taxon>
        <taxon>Agaricales</taxon>
        <taxon>Agaricales incertae sedis</taxon>
        <taxon>Dendrothele</taxon>
    </lineage>
</organism>
<gene>
    <name evidence="1" type="ORF">K435DRAFT_965922</name>
</gene>
<evidence type="ECO:0000313" key="2">
    <source>
        <dbReference type="Proteomes" id="UP000297245"/>
    </source>
</evidence>
<accession>A0A4S8M2Y5</accession>